<gene>
    <name evidence="1" type="ORF">FHS74_003602</name>
</gene>
<comment type="caution">
    <text evidence="1">The sequence shown here is derived from an EMBL/GenBank/DDBJ whole genome shotgun (WGS) entry which is preliminary data.</text>
</comment>
<evidence type="ECO:0000313" key="2">
    <source>
        <dbReference type="Proteomes" id="UP000539175"/>
    </source>
</evidence>
<keyword evidence="2" id="KW-1185">Reference proteome</keyword>
<dbReference type="AlphaFoldDB" id="A0A7X0EDQ9"/>
<evidence type="ECO:0000313" key="1">
    <source>
        <dbReference type="EMBL" id="MBB6253033.1"/>
    </source>
</evidence>
<organism evidence="1 2">
    <name type="scientific">Nitrospirillum iridis</name>
    <dbReference type="NCBI Taxonomy" id="765888"/>
    <lineage>
        <taxon>Bacteria</taxon>
        <taxon>Pseudomonadati</taxon>
        <taxon>Pseudomonadota</taxon>
        <taxon>Alphaproteobacteria</taxon>
        <taxon>Rhodospirillales</taxon>
        <taxon>Azospirillaceae</taxon>
        <taxon>Nitrospirillum</taxon>
    </lineage>
</organism>
<name>A0A7X0EDQ9_9PROT</name>
<dbReference type="RefSeq" id="WP_184803047.1">
    <property type="nucleotide sequence ID" value="NZ_JACIIZ010000010.1"/>
</dbReference>
<dbReference type="EMBL" id="JACIIZ010000010">
    <property type="protein sequence ID" value="MBB6253033.1"/>
    <property type="molecule type" value="Genomic_DNA"/>
</dbReference>
<accession>A0A7X0EDQ9</accession>
<proteinExistence type="predicted"/>
<sequence>MTLETAASAQSRGGDAETVIASIVCRFQTNDNDKDKDDGISETYKRGREVLGSNQSWGRDLCYRDHNTDWGQRFDISGFNILARDVSSIVYEWSMDNDDEWNVGMTVLIKLQNGHEYEVGGAYYNIHRGSKSGSISLHW</sequence>
<reference evidence="1 2" key="1">
    <citation type="submission" date="2020-08" db="EMBL/GenBank/DDBJ databases">
        <title>Genomic Encyclopedia of Type Strains, Phase IV (KMG-IV): sequencing the most valuable type-strain genomes for metagenomic binning, comparative biology and taxonomic classification.</title>
        <authorList>
            <person name="Goeker M."/>
        </authorList>
    </citation>
    <scope>NUCLEOTIDE SEQUENCE [LARGE SCALE GENOMIC DNA]</scope>
    <source>
        <strain evidence="1 2">DSM 22198</strain>
    </source>
</reference>
<dbReference type="Proteomes" id="UP000539175">
    <property type="component" value="Unassembled WGS sequence"/>
</dbReference>
<protein>
    <submittedName>
        <fullName evidence="1">Uncharacterized protein</fullName>
    </submittedName>
</protein>